<dbReference type="RefSeq" id="XP_009066443.1">
    <property type="nucleotide sequence ID" value="XM_009068195.1"/>
</dbReference>
<dbReference type="InterPro" id="IPR048395">
    <property type="entry name" value="Glyco_hydro_31_C"/>
</dbReference>
<gene>
    <name evidence="7" type="ORF">LOTGIDRAFT_155652</name>
</gene>
<dbReference type="CDD" id="cd14752">
    <property type="entry name" value="GH31_N"/>
    <property type="match status" value="1"/>
</dbReference>
<dbReference type="InterPro" id="IPR052990">
    <property type="entry name" value="Sulfoquinovosidase_GH31"/>
</dbReference>
<reference evidence="7 8" key="1">
    <citation type="journal article" date="2013" name="Nature">
        <title>Insights into bilaterian evolution from three spiralian genomes.</title>
        <authorList>
            <person name="Simakov O."/>
            <person name="Marletaz F."/>
            <person name="Cho S.J."/>
            <person name="Edsinger-Gonzales E."/>
            <person name="Havlak P."/>
            <person name="Hellsten U."/>
            <person name="Kuo D.H."/>
            <person name="Larsson T."/>
            <person name="Lv J."/>
            <person name="Arendt D."/>
            <person name="Savage R."/>
            <person name="Osoegawa K."/>
            <person name="de Jong P."/>
            <person name="Grimwood J."/>
            <person name="Chapman J.A."/>
            <person name="Shapiro H."/>
            <person name="Aerts A."/>
            <person name="Otillar R.P."/>
            <person name="Terry A.Y."/>
            <person name="Boore J.L."/>
            <person name="Grigoriev I.V."/>
            <person name="Lindberg D.R."/>
            <person name="Seaver E.C."/>
            <person name="Weisblat D.A."/>
            <person name="Putnam N.H."/>
            <person name="Rokhsar D.S."/>
        </authorList>
    </citation>
    <scope>NUCLEOTIDE SEQUENCE [LARGE SCALE GENOMIC DNA]</scope>
</reference>
<dbReference type="SUPFAM" id="SSF51445">
    <property type="entry name" value="(Trans)glycosidases"/>
    <property type="match status" value="1"/>
</dbReference>
<evidence type="ECO:0000313" key="7">
    <source>
        <dbReference type="EMBL" id="ESO82638.1"/>
    </source>
</evidence>
<keyword evidence="2" id="KW-0378">Hydrolase</keyword>
<dbReference type="PANTHER" id="PTHR46959">
    <property type="entry name" value="SULFOQUINOVOSIDASE"/>
    <property type="match status" value="1"/>
</dbReference>
<dbReference type="Gene3D" id="2.60.40.1760">
    <property type="entry name" value="glycosyl hydrolase (family 31)"/>
    <property type="match status" value="1"/>
</dbReference>
<evidence type="ECO:0000259" key="4">
    <source>
        <dbReference type="Pfam" id="PF01055"/>
    </source>
</evidence>
<dbReference type="SUPFAM" id="SSF74650">
    <property type="entry name" value="Galactose mutarotase-like"/>
    <property type="match status" value="1"/>
</dbReference>
<feature type="transmembrane region" description="Helical" evidence="3">
    <location>
        <begin position="21"/>
        <end position="40"/>
    </location>
</feature>
<evidence type="ECO:0000259" key="5">
    <source>
        <dbReference type="Pfam" id="PF13802"/>
    </source>
</evidence>
<dbReference type="InterPro" id="IPR013780">
    <property type="entry name" value="Glyco_hydro_b"/>
</dbReference>
<evidence type="ECO:0000256" key="2">
    <source>
        <dbReference type="RuleBase" id="RU361185"/>
    </source>
</evidence>
<dbReference type="InterPro" id="IPR011013">
    <property type="entry name" value="Gal_mutarotase_sf_dom"/>
</dbReference>
<dbReference type="KEGG" id="lgi:LOTGIDRAFT_155652"/>
<dbReference type="AlphaFoldDB" id="V3YX47"/>
<proteinExistence type="inferred from homology"/>
<keyword evidence="8" id="KW-1185">Reference proteome</keyword>
<evidence type="ECO:0000256" key="3">
    <source>
        <dbReference type="SAM" id="Phobius"/>
    </source>
</evidence>
<keyword evidence="3" id="KW-1133">Transmembrane helix</keyword>
<dbReference type="STRING" id="225164.V3YX47"/>
<keyword evidence="2" id="KW-0326">Glycosidase</keyword>
<dbReference type="EMBL" id="KB203854">
    <property type="protein sequence ID" value="ESO82638.1"/>
    <property type="molecule type" value="Genomic_DNA"/>
</dbReference>
<dbReference type="Pfam" id="PF13802">
    <property type="entry name" value="Gal_mutarotas_2"/>
    <property type="match status" value="1"/>
</dbReference>
<keyword evidence="3" id="KW-0472">Membrane</keyword>
<sequence>MAIYYITCRYIYSGELRVSRLMVYHVFIIYKYLQLIYIVGNNDDVIIFYSGELRVEINKIHCFCYLQIFIIFIVGNNDDVIIFYSGELRVEINKIQCFCYLQIFIVGNNDDVIIFYSGELRVEINKIHCFCYLQIFIVGNNDDVIIFYSGELRVEINKIQCFCYLQIYIVGNNDDVIIFYSGELRVEINKIPWSMKIYDNNTDELIITEEGFRSQKLGYGKWVGDYIDIYQGYLFRIGVLEYQYYATNVSSVTYGQDDVTVTIGTDDPRNTSIIARIYTVLPRQLSFSFQVDPPMDSNRLNWGFKIKDDSEGFYGFGERFNSVNQRGEKLACWTEDGSFGWGKFDPYIRFPGGKTSTYVPMPLFISSRRYGFQLDTFFRSEFDSKTKKNVMHIVTESSSFNATLFAGRTIRETVKIMTDKNGRSLIPPKWAFGPWNQLDTEISGESEVDRAKKMLFVEDIPLSVVIDTVHFFPAGQDKSKFPLELANNQQLLYMGLPSTAYYNPLVTTTFNGTYNYGDKMKYFTLNKHGQSYQYDYIAAKLFHVSQVDFTNYNATQWYSHYFHSALNVQYKGWMYDYGEYTPYDSINSRGQTGLRSHNEYPLLYQKACFDFLTQNQTQETNYAPDYLFYVRSGYLGSQKYTWAHWTGDPSSDWTDASGLPAQIVAMLSIGISGMPFSGSDIGGFEWYTGPSADEELWVRWSQLGCFSGYMHEQGGGKGISRKTHIFGTKNGTKIWRKFAKLRTQLFPYIYTQAHIGHYEGLPIMRHHLLDFDDEEALKYQHQFMFGEDLLVAPIYKPGVTTWNVYLPKGRDWIDISSKLTYDEDEGRFRISQNTIIPGGRLLNVAAPLDTTPLFIQAGSILPLLDPSVQTLHTSNHPNVTSMEKSTVLHLWVWPDINNEAYGNDWQNNSYKIQNASSFNDIKHVNISNRYVYLHLMNELLMVTLTLGMKRLELESMVISNNYNEIVYQIVINPPDTLVMVQYKNGTALEAVSSWQDIAKSKSVNTYFFEKSKSILWLAIPNGAFSLYIYL</sequence>
<dbReference type="GO" id="GO:0005975">
    <property type="term" value="P:carbohydrate metabolic process"/>
    <property type="evidence" value="ECO:0007669"/>
    <property type="project" value="InterPro"/>
</dbReference>
<dbReference type="InterPro" id="IPR017853">
    <property type="entry name" value="GH"/>
</dbReference>
<accession>V3YX47</accession>
<dbReference type="GeneID" id="20236777"/>
<dbReference type="SUPFAM" id="SSF51011">
    <property type="entry name" value="Glycosyl hydrolase domain"/>
    <property type="match status" value="1"/>
</dbReference>
<feature type="domain" description="Glycoside hydrolase family 31 TIM barrel" evidence="4">
    <location>
        <begin position="426"/>
        <end position="752"/>
    </location>
</feature>
<organism evidence="7 8">
    <name type="scientific">Lottia gigantea</name>
    <name type="common">Giant owl limpet</name>
    <dbReference type="NCBI Taxonomy" id="225164"/>
    <lineage>
        <taxon>Eukaryota</taxon>
        <taxon>Metazoa</taxon>
        <taxon>Spiralia</taxon>
        <taxon>Lophotrochozoa</taxon>
        <taxon>Mollusca</taxon>
        <taxon>Gastropoda</taxon>
        <taxon>Patellogastropoda</taxon>
        <taxon>Lottioidea</taxon>
        <taxon>Lottiidae</taxon>
        <taxon>Lottia</taxon>
    </lineage>
</organism>
<evidence type="ECO:0000256" key="1">
    <source>
        <dbReference type="ARBA" id="ARBA00007806"/>
    </source>
</evidence>
<dbReference type="GO" id="GO:0030246">
    <property type="term" value="F:carbohydrate binding"/>
    <property type="evidence" value="ECO:0007669"/>
    <property type="project" value="InterPro"/>
</dbReference>
<protein>
    <submittedName>
        <fullName evidence="7">Uncharacterized protein</fullName>
    </submittedName>
</protein>
<dbReference type="CTD" id="20236777"/>
<dbReference type="PANTHER" id="PTHR46959:SF2">
    <property type="entry name" value="SULFOQUINOVOSIDASE"/>
    <property type="match status" value="1"/>
</dbReference>
<name>V3YX47_LOTGI</name>
<feature type="domain" description="Glycoside hydrolase family 31 N-terminal" evidence="5">
    <location>
        <begin position="172"/>
        <end position="383"/>
    </location>
</feature>
<dbReference type="GO" id="GO:0090599">
    <property type="term" value="F:alpha-glucosidase activity"/>
    <property type="evidence" value="ECO:0007669"/>
    <property type="project" value="UniProtKB-ARBA"/>
</dbReference>
<comment type="similarity">
    <text evidence="1 2">Belongs to the glycosyl hydrolase 31 family.</text>
</comment>
<dbReference type="Proteomes" id="UP000030746">
    <property type="component" value="Unassembled WGS sequence"/>
</dbReference>
<dbReference type="Gene3D" id="2.60.40.1180">
    <property type="entry name" value="Golgi alpha-mannosidase II"/>
    <property type="match status" value="1"/>
</dbReference>
<feature type="domain" description="Glycosyl hydrolase family 31 C-terminal" evidence="6">
    <location>
        <begin position="760"/>
        <end position="861"/>
    </location>
</feature>
<dbReference type="Pfam" id="PF21365">
    <property type="entry name" value="Glyco_hydro_31_3rd"/>
    <property type="match status" value="1"/>
</dbReference>
<evidence type="ECO:0000259" key="6">
    <source>
        <dbReference type="Pfam" id="PF21365"/>
    </source>
</evidence>
<dbReference type="Gene3D" id="3.20.20.80">
    <property type="entry name" value="Glycosidases"/>
    <property type="match status" value="1"/>
</dbReference>
<evidence type="ECO:0000313" key="8">
    <source>
        <dbReference type="Proteomes" id="UP000030746"/>
    </source>
</evidence>
<keyword evidence="3" id="KW-0812">Transmembrane</keyword>
<dbReference type="Pfam" id="PF01055">
    <property type="entry name" value="Glyco_hydro_31_2nd"/>
    <property type="match status" value="1"/>
</dbReference>
<dbReference type="InterPro" id="IPR000322">
    <property type="entry name" value="Glyco_hydro_31_TIM"/>
</dbReference>
<dbReference type="OMA" id="KTHIFDT"/>
<dbReference type="InterPro" id="IPR025887">
    <property type="entry name" value="Glyco_hydro_31_N_dom"/>
</dbReference>
<dbReference type="OrthoDB" id="1334205at2759"/>
<dbReference type="HOGENOM" id="CLU_333768_0_0_1"/>